<sequence length="440" mass="47371">MKAVCLATAGLPAYIGGSCQPDQTSPCLILSPFEWTIAKRYMLPGRGEAFIALVAGISLVAVMLGVAALVIVMSVMNGFRAELFDKIVGLNGHAIVQAYGGRLENWREVLKQVEATPDVTRASPLIEQPLLGSLNGRVEAVFARGNTQADIQRLAPKVKAGSIAGVTPDSGNVAIGSQLAQNIGARVGDKITIINPQGQSTPFGTVPREISYNIAAIFEIGIYDYDERFVVMPLLDAQTLLLSGDTVGMIEVQVTDPDNVQQILEPVRQRLGGQAVVTDWRTINASLFEALAVERVAMFVVLSIIVLVAVFNILSSLIMLVRAKTRDIAILRTMGASRKSLLKIFVTIGFVIGALGTVAGLVLGLIFLFFRQSIVRGVEIVTGQNLWDPSIRFLTELPSRSDPFEIAVICGMALVFSFLATLYPALRAASTDPVQVLRYE</sequence>
<comment type="subcellular location">
    <subcellularLocation>
        <location evidence="1">Cell membrane</location>
        <topology evidence="1">Multi-pass membrane protein</topology>
    </subcellularLocation>
</comment>
<feature type="transmembrane region" description="Helical" evidence="8">
    <location>
        <begin position="296"/>
        <end position="321"/>
    </location>
</feature>
<comment type="caution">
    <text evidence="11">The sequence shown here is derived from an EMBL/GenBank/DDBJ whole genome shotgun (WGS) entry which is preliminary data.</text>
</comment>
<proteinExistence type="inferred from homology"/>
<evidence type="ECO:0000256" key="2">
    <source>
        <dbReference type="ARBA" id="ARBA00005236"/>
    </source>
</evidence>
<dbReference type="PANTHER" id="PTHR30489:SF0">
    <property type="entry name" value="LIPOPROTEIN-RELEASING SYSTEM TRANSMEMBRANE PROTEIN LOLE"/>
    <property type="match status" value="1"/>
</dbReference>
<evidence type="ECO:0000256" key="8">
    <source>
        <dbReference type="SAM" id="Phobius"/>
    </source>
</evidence>
<accession>A0A2N0I126</accession>
<keyword evidence="3" id="KW-0813">Transport</keyword>
<dbReference type="InterPro" id="IPR003838">
    <property type="entry name" value="ABC3_permease_C"/>
</dbReference>
<keyword evidence="5 8" id="KW-0812">Transmembrane</keyword>
<name>A0A2N0I126_9SPHN</name>
<keyword evidence="12" id="KW-1185">Reference proteome</keyword>
<dbReference type="NCBIfam" id="TIGR02212">
    <property type="entry name" value="lolCE"/>
    <property type="match status" value="1"/>
</dbReference>
<feature type="domain" description="ABC3 transporter permease C-terminal" evidence="9">
    <location>
        <begin position="300"/>
        <end position="433"/>
    </location>
</feature>
<dbReference type="InterPro" id="IPR025857">
    <property type="entry name" value="MacB_PCD"/>
</dbReference>
<evidence type="ECO:0000256" key="3">
    <source>
        <dbReference type="ARBA" id="ARBA00022448"/>
    </source>
</evidence>
<evidence type="ECO:0000313" key="12">
    <source>
        <dbReference type="Proteomes" id="UP000232587"/>
    </source>
</evidence>
<reference evidence="11 12" key="1">
    <citation type="submission" date="2017-11" db="EMBL/GenBank/DDBJ databases">
        <title>Genomic Encyclopedia of Type Strains, Phase III (KMG-III): the genomes of soil and plant-associated and newly described type strains.</title>
        <authorList>
            <person name="Whitman W."/>
        </authorList>
    </citation>
    <scope>NUCLEOTIDE SEQUENCE [LARGE SCALE GENOMIC DNA]</scope>
    <source>
        <strain evidence="11 12">CGMCC 1.12274</strain>
    </source>
</reference>
<dbReference type="Pfam" id="PF02687">
    <property type="entry name" value="FtsX"/>
    <property type="match status" value="1"/>
</dbReference>
<dbReference type="PANTHER" id="PTHR30489">
    <property type="entry name" value="LIPOPROTEIN-RELEASING SYSTEM TRANSMEMBRANE PROTEIN LOLE"/>
    <property type="match status" value="1"/>
</dbReference>
<dbReference type="PROSITE" id="PS51257">
    <property type="entry name" value="PROKAR_LIPOPROTEIN"/>
    <property type="match status" value="1"/>
</dbReference>
<evidence type="ECO:0000256" key="7">
    <source>
        <dbReference type="ARBA" id="ARBA00023136"/>
    </source>
</evidence>
<dbReference type="GO" id="GO:0042953">
    <property type="term" value="P:lipoprotein transport"/>
    <property type="evidence" value="ECO:0007669"/>
    <property type="project" value="InterPro"/>
</dbReference>
<dbReference type="EMBL" id="PHUF01000002">
    <property type="protein sequence ID" value="PKB24895.1"/>
    <property type="molecule type" value="Genomic_DNA"/>
</dbReference>
<dbReference type="GO" id="GO:0098797">
    <property type="term" value="C:plasma membrane protein complex"/>
    <property type="evidence" value="ECO:0007669"/>
    <property type="project" value="TreeGrafter"/>
</dbReference>
<dbReference type="GO" id="GO:0044874">
    <property type="term" value="P:lipoprotein localization to outer membrane"/>
    <property type="evidence" value="ECO:0007669"/>
    <property type="project" value="TreeGrafter"/>
</dbReference>
<feature type="transmembrane region" description="Helical" evidence="8">
    <location>
        <begin position="49"/>
        <end position="76"/>
    </location>
</feature>
<feature type="domain" description="MacB-like periplasmic core" evidence="10">
    <location>
        <begin position="57"/>
        <end position="269"/>
    </location>
</feature>
<dbReference type="InterPro" id="IPR011925">
    <property type="entry name" value="LolCE_TM"/>
</dbReference>
<gene>
    <name evidence="11" type="ORF">B0I00_0074</name>
</gene>
<organism evidence="11 12">
    <name type="scientific">Novosphingobium kunmingense</name>
    <dbReference type="NCBI Taxonomy" id="1211806"/>
    <lineage>
        <taxon>Bacteria</taxon>
        <taxon>Pseudomonadati</taxon>
        <taxon>Pseudomonadota</taxon>
        <taxon>Alphaproteobacteria</taxon>
        <taxon>Sphingomonadales</taxon>
        <taxon>Sphingomonadaceae</taxon>
        <taxon>Novosphingobium</taxon>
    </lineage>
</organism>
<dbReference type="InterPro" id="IPR051447">
    <property type="entry name" value="Lipoprotein-release_system"/>
</dbReference>
<keyword evidence="7 8" id="KW-0472">Membrane</keyword>
<evidence type="ECO:0000259" key="9">
    <source>
        <dbReference type="Pfam" id="PF02687"/>
    </source>
</evidence>
<keyword evidence="6 8" id="KW-1133">Transmembrane helix</keyword>
<dbReference type="Pfam" id="PF12704">
    <property type="entry name" value="MacB_PCD"/>
    <property type="match status" value="1"/>
</dbReference>
<protein>
    <submittedName>
        <fullName evidence="11">Lipoprotein-releasing system permease protein</fullName>
    </submittedName>
</protein>
<comment type="similarity">
    <text evidence="2">Belongs to the ABC-4 integral membrane protein family. LolC/E subfamily.</text>
</comment>
<dbReference type="AlphaFoldDB" id="A0A2N0I126"/>
<dbReference type="Proteomes" id="UP000232587">
    <property type="component" value="Unassembled WGS sequence"/>
</dbReference>
<evidence type="ECO:0000256" key="1">
    <source>
        <dbReference type="ARBA" id="ARBA00004651"/>
    </source>
</evidence>
<evidence type="ECO:0000313" key="11">
    <source>
        <dbReference type="EMBL" id="PKB24895.1"/>
    </source>
</evidence>
<evidence type="ECO:0000259" key="10">
    <source>
        <dbReference type="Pfam" id="PF12704"/>
    </source>
</evidence>
<keyword evidence="11" id="KW-0449">Lipoprotein</keyword>
<evidence type="ECO:0000256" key="5">
    <source>
        <dbReference type="ARBA" id="ARBA00022692"/>
    </source>
</evidence>
<feature type="transmembrane region" description="Helical" evidence="8">
    <location>
        <begin position="341"/>
        <end position="370"/>
    </location>
</feature>
<keyword evidence="4" id="KW-1003">Cell membrane</keyword>
<evidence type="ECO:0000256" key="6">
    <source>
        <dbReference type="ARBA" id="ARBA00022989"/>
    </source>
</evidence>
<feature type="transmembrane region" description="Helical" evidence="8">
    <location>
        <begin position="406"/>
        <end position="426"/>
    </location>
</feature>
<evidence type="ECO:0000256" key="4">
    <source>
        <dbReference type="ARBA" id="ARBA00022475"/>
    </source>
</evidence>